<comment type="caution">
    <text evidence="1">The sequence shown here is derived from an EMBL/GenBank/DDBJ whole genome shotgun (WGS) entry which is preliminary data.</text>
</comment>
<protein>
    <submittedName>
        <fullName evidence="1">Uncharacterized protein</fullName>
    </submittedName>
</protein>
<dbReference type="EMBL" id="CAJNIZ010028090">
    <property type="protein sequence ID" value="CAE7505207.1"/>
    <property type="molecule type" value="Genomic_DNA"/>
</dbReference>
<evidence type="ECO:0000313" key="1">
    <source>
        <dbReference type="EMBL" id="CAE7505207.1"/>
    </source>
</evidence>
<dbReference type="AlphaFoldDB" id="A0A812SVM2"/>
<evidence type="ECO:0000313" key="2">
    <source>
        <dbReference type="Proteomes" id="UP000649617"/>
    </source>
</evidence>
<feature type="non-terminal residue" evidence="1">
    <location>
        <position position="108"/>
    </location>
</feature>
<name>A0A812SVM2_SYMPI</name>
<dbReference type="OrthoDB" id="445905at2759"/>
<sequence>AKMNRVKIEATQYLKAQGVDTTVLPRPAAISNRAVYSSINRCVFQIDLGTTFVMKAAILLGDSCIDIIGRTDNNALCVGLWAGVPGGVLGMSAAGANLQAAFQKAFGK</sequence>
<keyword evidence="2" id="KW-1185">Reference proteome</keyword>
<proteinExistence type="predicted"/>
<reference evidence="1" key="1">
    <citation type="submission" date="2021-02" db="EMBL/GenBank/DDBJ databases">
        <authorList>
            <person name="Dougan E. K."/>
            <person name="Rhodes N."/>
            <person name="Thang M."/>
            <person name="Chan C."/>
        </authorList>
    </citation>
    <scope>NUCLEOTIDE SEQUENCE</scope>
</reference>
<gene>
    <name evidence="1" type="ORF">SPIL2461_LOCUS13092</name>
</gene>
<dbReference type="Proteomes" id="UP000649617">
    <property type="component" value="Unassembled WGS sequence"/>
</dbReference>
<accession>A0A812SVM2</accession>
<organism evidence="1 2">
    <name type="scientific">Symbiodinium pilosum</name>
    <name type="common">Dinoflagellate</name>
    <dbReference type="NCBI Taxonomy" id="2952"/>
    <lineage>
        <taxon>Eukaryota</taxon>
        <taxon>Sar</taxon>
        <taxon>Alveolata</taxon>
        <taxon>Dinophyceae</taxon>
        <taxon>Suessiales</taxon>
        <taxon>Symbiodiniaceae</taxon>
        <taxon>Symbiodinium</taxon>
    </lineage>
</organism>
<feature type="non-terminal residue" evidence="1">
    <location>
        <position position="1"/>
    </location>
</feature>